<keyword evidence="1" id="KW-1133">Transmembrane helix</keyword>
<organism evidence="2 3">
    <name type="scientific">Catenulispora yoronensis</name>
    <dbReference type="NCBI Taxonomy" id="450799"/>
    <lineage>
        <taxon>Bacteria</taxon>
        <taxon>Bacillati</taxon>
        <taxon>Actinomycetota</taxon>
        <taxon>Actinomycetes</taxon>
        <taxon>Catenulisporales</taxon>
        <taxon>Catenulisporaceae</taxon>
        <taxon>Catenulispora</taxon>
    </lineage>
</organism>
<keyword evidence="1" id="KW-0472">Membrane</keyword>
<evidence type="ECO:0000256" key="1">
    <source>
        <dbReference type="SAM" id="Phobius"/>
    </source>
</evidence>
<proteinExistence type="predicted"/>
<gene>
    <name evidence="2" type="ORF">GCM10009839_42420</name>
</gene>
<feature type="transmembrane region" description="Helical" evidence="1">
    <location>
        <begin position="64"/>
        <end position="83"/>
    </location>
</feature>
<keyword evidence="1" id="KW-0812">Transmembrane</keyword>
<sequence length="106" mass="11150">MIRRLPAASAAAVAAVLCCLAGSGFRMVRLIARVERVSVWTVLNTRRSLAFNAWRAALTTGDRVLFGAVGVAAAAGVLAAPYLRPRVASAATRFRAALAARVTRRG</sequence>
<evidence type="ECO:0000313" key="2">
    <source>
        <dbReference type="EMBL" id="GAA2036858.1"/>
    </source>
</evidence>
<evidence type="ECO:0000313" key="3">
    <source>
        <dbReference type="Proteomes" id="UP001500751"/>
    </source>
</evidence>
<comment type="caution">
    <text evidence="2">The sequence shown here is derived from an EMBL/GenBank/DDBJ whole genome shotgun (WGS) entry which is preliminary data.</text>
</comment>
<protein>
    <submittedName>
        <fullName evidence="2">Uncharacterized protein</fullName>
    </submittedName>
</protein>
<dbReference type="EMBL" id="BAAAQN010000024">
    <property type="protein sequence ID" value="GAA2036858.1"/>
    <property type="molecule type" value="Genomic_DNA"/>
</dbReference>
<dbReference type="RefSeq" id="WP_344667364.1">
    <property type="nucleotide sequence ID" value="NZ_BAAAQN010000024.1"/>
</dbReference>
<reference evidence="2 3" key="1">
    <citation type="journal article" date="2019" name="Int. J. Syst. Evol. Microbiol.">
        <title>The Global Catalogue of Microorganisms (GCM) 10K type strain sequencing project: providing services to taxonomists for standard genome sequencing and annotation.</title>
        <authorList>
            <consortium name="The Broad Institute Genomics Platform"/>
            <consortium name="The Broad Institute Genome Sequencing Center for Infectious Disease"/>
            <person name="Wu L."/>
            <person name="Ma J."/>
        </authorList>
    </citation>
    <scope>NUCLEOTIDE SEQUENCE [LARGE SCALE GENOMIC DNA]</scope>
    <source>
        <strain evidence="2 3">JCM 16014</strain>
    </source>
</reference>
<name>A0ABN2UIE1_9ACTN</name>
<dbReference type="Proteomes" id="UP001500751">
    <property type="component" value="Unassembled WGS sequence"/>
</dbReference>
<accession>A0ABN2UIE1</accession>
<keyword evidence="3" id="KW-1185">Reference proteome</keyword>